<evidence type="ECO:0000313" key="2">
    <source>
        <dbReference type="Proteomes" id="UP001057877"/>
    </source>
</evidence>
<evidence type="ECO:0000313" key="1">
    <source>
        <dbReference type="EMBL" id="UVI31233.1"/>
    </source>
</evidence>
<sequence length="131" mass="15421">MRLPTKIDHALAVINLYFALRPKYWMYEPIERFTHLGRELVWAPDCIFVHERKVYVCELQLTPMTGSKWARSKWAYYNTYFNAGHFKQAAFQGWSSKTILPQFLVITGQQPETVRNGFDINGRDLIVTKSF</sequence>
<dbReference type="EMBL" id="CP091430">
    <property type="protein sequence ID" value="UVI31233.1"/>
    <property type="molecule type" value="Genomic_DNA"/>
</dbReference>
<dbReference type="Proteomes" id="UP001057877">
    <property type="component" value="Chromosome"/>
</dbReference>
<gene>
    <name evidence="1" type="ORF">L1F29_05150</name>
</gene>
<organism evidence="1 2">
    <name type="scientific">Paenibacillus spongiae</name>
    <dbReference type="NCBI Taxonomy" id="2909671"/>
    <lineage>
        <taxon>Bacteria</taxon>
        <taxon>Bacillati</taxon>
        <taxon>Bacillota</taxon>
        <taxon>Bacilli</taxon>
        <taxon>Bacillales</taxon>
        <taxon>Paenibacillaceae</taxon>
        <taxon>Paenibacillus</taxon>
    </lineage>
</organism>
<name>A0ABY5SEX8_9BACL</name>
<reference evidence="1" key="1">
    <citation type="submission" date="2022-01" db="EMBL/GenBank/DDBJ databases">
        <title>Paenibacillus spongiae sp. nov., isolated from marine sponge.</title>
        <authorList>
            <person name="Li Z."/>
            <person name="Zhang M."/>
        </authorList>
    </citation>
    <scope>NUCLEOTIDE SEQUENCE</scope>
    <source>
        <strain evidence="1">PHS-Z3</strain>
    </source>
</reference>
<proteinExistence type="predicted"/>
<dbReference type="RefSeq" id="WP_258387297.1">
    <property type="nucleotide sequence ID" value="NZ_CP091430.1"/>
</dbReference>
<protein>
    <submittedName>
        <fullName evidence="1">Uncharacterized protein</fullName>
    </submittedName>
</protein>
<accession>A0ABY5SEX8</accession>
<keyword evidence="2" id="KW-1185">Reference proteome</keyword>